<proteinExistence type="inferred from homology"/>
<dbReference type="GO" id="GO:0005730">
    <property type="term" value="C:nucleolus"/>
    <property type="evidence" value="ECO:0007669"/>
    <property type="project" value="UniProtKB-SubCell"/>
</dbReference>
<dbReference type="GO" id="GO:0003723">
    <property type="term" value="F:RNA binding"/>
    <property type="evidence" value="ECO:0007669"/>
    <property type="project" value="TreeGrafter"/>
</dbReference>
<dbReference type="KEGG" id="tut:107364591"/>
<dbReference type="OMA" id="RYNMAPF"/>
<evidence type="ECO:0000256" key="2">
    <source>
        <dbReference type="ARBA" id="ARBA00004604"/>
    </source>
</evidence>
<dbReference type="GO" id="GO:0034475">
    <property type="term" value="P:U4 snRNA 3'-end processing"/>
    <property type="evidence" value="ECO:0007669"/>
    <property type="project" value="TreeGrafter"/>
</dbReference>
<feature type="domain" description="Exoribonuclease phosphorolytic" evidence="10">
    <location>
        <begin position="155"/>
        <end position="221"/>
    </location>
</feature>
<evidence type="ECO:0000256" key="5">
    <source>
        <dbReference type="ARBA" id="ARBA00022835"/>
    </source>
</evidence>
<comment type="subunit">
    <text evidence="7">Component of the RNA exosome complex.</text>
</comment>
<dbReference type="PANTHER" id="PTHR11953:SF0">
    <property type="entry name" value="EXOSOME COMPLEX COMPONENT RRP41"/>
    <property type="match status" value="1"/>
</dbReference>
<dbReference type="GO" id="GO:0000176">
    <property type="term" value="C:nuclear exosome (RNase complex)"/>
    <property type="evidence" value="ECO:0007669"/>
    <property type="project" value="TreeGrafter"/>
</dbReference>
<dbReference type="GO" id="GO:0071028">
    <property type="term" value="P:nuclear mRNA surveillance"/>
    <property type="evidence" value="ECO:0007669"/>
    <property type="project" value="TreeGrafter"/>
</dbReference>
<feature type="domain" description="Exoribonuclease phosphorolytic" evidence="9">
    <location>
        <begin position="25"/>
        <end position="152"/>
    </location>
</feature>
<reference evidence="12" key="1">
    <citation type="submission" date="2011-08" db="EMBL/GenBank/DDBJ databases">
        <authorList>
            <person name="Rombauts S."/>
        </authorList>
    </citation>
    <scope>NUCLEOTIDE SEQUENCE</scope>
    <source>
        <strain evidence="12">London</strain>
    </source>
</reference>
<evidence type="ECO:0000256" key="3">
    <source>
        <dbReference type="ARBA" id="ARBA00006678"/>
    </source>
</evidence>
<protein>
    <recommendedName>
        <fullName evidence="8">Putative exosome complex component RRP41</fullName>
    </recommendedName>
</protein>
<organism evidence="11 12">
    <name type="scientific">Tetranychus urticae</name>
    <name type="common">Two-spotted spider mite</name>
    <dbReference type="NCBI Taxonomy" id="32264"/>
    <lineage>
        <taxon>Eukaryota</taxon>
        <taxon>Metazoa</taxon>
        <taxon>Ecdysozoa</taxon>
        <taxon>Arthropoda</taxon>
        <taxon>Chelicerata</taxon>
        <taxon>Arachnida</taxon>
        <taxon>Acari</taxon>
        <taxon>Acariformes</taxon>
        <taxon>Trombidiformes</taxon>
        <taxon>Prostigmata</taxon>
        <taxon>Eleutherengona</taxon>
        <taxon>Raphignathae</taxon>
        <taxon>Tetranychoidea</taxon>
        <taxon>Tetranychidae</taxon>
        <taxon>Tetranychus</taxon>
    </lineage>
</organism>
<evidence type="ECO:0000256" key="4">
    <source>
        <dbReference type="ARBA" id="ARBA00022490"/>
    </source>
</evidence>
<comment type="function">
    <text evidence="6">Non-catalytic component of the RNA exosome complex which has 3'-&gt;5' exoribonuclease activity and participates in a multitude of cellular RNA processing and degradation events.</text>
</comment>
<dbReference type="InterPro" id="IPR001247">
    <property type="entry name" value="ExoRNase_PH_dom1"/>
</dbReference>
<evidence type="ECO:0000259" key="9">
    <source>
        <dbReference type="Pfam" id="PF01138"/>
    </source>
</evidence>
<dbReference type="Pfam" id="PF03725">
    <property type="entry name" value="RNase_PH_C"/>
    <property type="match status" value="1"/>
</dbReference>
<dbReference type="Gene3D" id="3.30.230.70">
    <property type="entry name" value="GHMP Kinase, N-terminal domain"/>
    <property type="match status" value="1"/>
</dbReference>
<dbReference type="EnsemblMetazoa" id="tetur12g01180.1">
    <property type="protein sequence ID" value="tetur12g01180.1"/>
    <property type="gene ID" value="tetur12g01180"/>
</dbReference>
<dbReference type="InterPro" id="IPR020568">
    <property type="entry name" value="Ribosomal_Su5_D2-typ_SF"/>
</dbReference>
<dbReference type="STRING" id="32264.T1KIF5"/>
<evidence type="ECO:0000256" key="8">
    <source>
        <dbReference type="ARBA" id="ARBA00073078"/>
    </source>
</evidence>
<evidence type="ECO:0000256" key="7">
    <source>
        <dbReference type="ARBA" id="ARBA00062379"/>
    </source>
</evidence>
<dbReference type="GO" id="GO:0016075">
    <property type="term" value="P:rRNA catabolic process"/>
    <property type="evidence" value="ECO:0007669"/>
    <property type="project" value="TreeGrafter"/>
</dbReference>
<dbReference type="InterPro" id="IPR050080">
    <property type="entry name" value="RNase_PH"/>
</dbReference>
<dbReference type="Pfam" id="PF01138">
    <property type="entry name" value="RNase_PH"/>
    <property type="match status" value="1"/>
</dbReference>
<dbReference type="SUPFAM" id="SSF55666">
    <property type="entry name" value="Ribonuclease PH domain 2-like"/>
    <property type="match status" value="1"/>
</dbReference>
<dbReference type="OrthoDB" id="27298at2759"/>
<dbReference type="Proteomes" id="UP000015104">
    <property type="component" value="Unassembled WGS sequence"/>
</dbReference>
<dbReference type="PANTHER" id="PTHR11953">
    <property type="entry name" value="EXOSOME COMPLEX COMPONENT"/>
    <property type="match status" value="1"/>
</dbReference>
<sequence length="242" mass="26583">MESRILLESTSVKTPFRIDGRKPHEVRSLTCRLGVFQQADGSSYVKLGNTQVLATVYGPHDTRGKSNPEKSIINCKFRLSTFSKSTRRNLHRDIRSIEISNNLTQVFDSAILTELYPHSQIDIYLEVVQSDGSDYAACINAASLAIIDAGIPIKDVVCACSAGFIDNQPITDINAVEESSNGTPILTIGMLPKDKQILSMESSGGIHLDNLNDVMDAAIEGCKSVLFIMKQTILNHIQELKD</sequence>
<dbReference type="SUPFAM" id="SSF54211">
    <property type="entry name" value="Ribosomal protein S5 domain 2-like"/>
    <property type="match status" value="1"/>
</dbReference>
<dbReference type="EMBL" id="CAEY01000112">
    <property type="status" value="NOT_ANNOTATED_CDS"/>
    <property type="molecule type" value="Genomic_DNA"/>
</dbReference>
<keyword evidence="12" id="KW-1185">Reference proteome</keyword>
<dbReference type="FunFam" id="3.30.230.70:FF:000004">
    <property type="entry name" value="Exosome complex component Rrp41"/>
    <property type="match status" value="1"/>
</dbReference>
<dbReference type="GO" id="GO:0000177">
    <property type="term" value="C:cytoplasmic exosome (RNase complex)"/>
    <property type="evidence" value="ECO:0007669"/>
    <property type="project" value="TreeGrafter"/>
</dbReference>
<dbReference type="AlphaFoldDB" id="T1KIF5"/>
<gene>
    <name evidence="11" type="primary">107364591</name>
</gene>
<reference evidence="11" key="2">
    <citation type="submission" date="2015-06" db="UniProtKB">
        <authorList>
            <consortium name="EnsemblMetazoa"/>
        </authorList>
    </citation>
    <scope>IDENTIFICATION</scope>
</reference>
<accession>T1KIF5</accession>
<evidence type="ECO:0000259" key="10">
    <source>
        <dbReference type="Pfam" id="PF03725"/>
    </source>
</evidence>
<evidence type="ECO:0000256" key="1">
    <source>
        <dbReference type="ARBA" id="ARBA00004496"/>
    </source>
</evidence>
<evidence type="ECO:0000313" key="11">
    <source>
        <dbReference type="EnsemblMetazoa" id="tetur12g01180.1"/>
    </source>
</evidence>
<keyword evidence="5" id="KW-0271">Exosome</keyword>
<dbReference type="InterPro" id="IPR027408">
    <property type="entry name" value="PNPase/RNase_PH_dom_sf"/>
</dbReference>
<keyword evidence="4" id="KW-0963">Cytoplasm</keyword>
<dbReference type="HOGENOM" id="CLU_063514_0_0_1"/>
<name>T1KIF5_TETUR</name>
<comment type="similarity">
    <text evidence="3">Belongs to the RNase PH family.</text>
</comment>
<dbReference type="GO" id="GO:0071051">
    <property type="term" value="P:poly(A)-dependent snoRNA 3'-end processing"/>
    <property type="evidence" value="ECO:0007669"/>
    <property type="project" value="TreeGrafter"/>
</dbReference>
<dbReference type="InterPro" id="IPR036345">
    <property type="entry name" value="ExoRNase_PH_dom2_sf"/>
</dbReference>
<dbReference type="eggNOG" id="KOG1068">
    <property type="taxonomic scope" value="Eukaryota"/>
</dbReference>
<comment type="subcellular location">
    <subcellularLocation>
        <location evidence="1">Cytoplasm</location>
    </subcellularLocation>
    <subcellularLocation>
        <location evidence="2">Nucleus</location>
        <location evidence="2">Nucleolus</location>
    </subcellularLocation>
</comment>
<evidence type="ECO:0000256" key="6">
    <source>
        <dbReference type="ARBA" id="ARBA00058393"/>
    </source>
</evidence>
<dbReference type="InterPro" id="IPR015847">
    <property type="entry name" value="ExoRNase_PH_dom2"/>
</dbReference>
<dbReference type="CDD" id="cd11370">
    <property type="entry name" value="RNase_PH_RRP41"/>
    <property type="match status" value="1"/>
</dbReference>
<evidence type="ECO:0000313" key="12">
    <source>
        <dbReference type="Proteomes" id="UP000015104"/>
    </source>
</evidence>